<name>A0A9E8LSZ9_9BACI</name>
<gene>
    <name evidence="2" type="ORF">OE104_10685</name>
</gene>
<dbReference type="Proteomes" id="UP001164718">
    <property type="component" value="Chromosome"/>
</dbReference>
<reference evidence="2" key="1">
    <citation type="submission" date="2022-09" db="EMBL/GenBank/DDBJ databases">
        <title>Complete Genomes of Fervidibacillus albus and Fervidibacillus halotolerans isolated from tidal flat sediments.</title>
        <authorList>
            <person name="Kwon K.K."/>
            <person name="Yang S.-H."/>
            <person name="Park M.J."/>
            <person name="Oh H.-M."/>
        </authorList>
    </citation>
    <scope>NUCLEOTIDE SEQUENCE</scope>
    <source>
        <strain evidence="2">MEBiC13591</strain>
    </source>
</reference>
<dbReference type="GO" id="GO:0003677">
    <property type="term" value="F:DNA binding"/>
    <property type="evidence" value="ECO:0007669"/>
    <property type="project" value="InterPro"/>
</dbReference>
<dbReference type="InterPro" id="IPR002686">
    <property type="entry name" value="Transposase_17"/>
</dbReference>
<evidence type="ECO:0000313" key="3">
    <source>
        <dbReference type="Proteomes" id="UP001164718"/>
    </source>
</evidence>
<proteinExistence type="predicted"/>
<dbReference type="PANTHER" id="PTHR34322:SF2">
    <property type="entry name" value="TRANSPOSASE IS200-LIKE DOMAIN-CONTAINING PROTEIN"/>
    <property type="match status" value="1"/>
</dbReference>
<dbReference type="PANTHER" id="PTHR34322">
    <property type="entry name" value="TRANSPOSASE, Y1_TNP DOMAIN-CONTAINING"/>
    <property type="match status" value="1"/>
</dbReference>
<sequence length="252" mass="29974">MPRKPRIKSSTHVYHVMTRGINRQTIFEDETDKYKYLSILKRYKLEYQFELYAYCLMDNHVHLLIKEPENTTISEIMKRINISYVFWYNKKYERTGPLFQDRFKSENVDSLPYFRTVLRYIHQNPLKAGIETSVFQCKWTSIKEYLSPPYIIDTEPVLKLFSPNKEEATEILKTFMKEENEDECMDDIPKLTDQEVQKVLIELGVGNKSEIQRMDKVNRNKILLKLKNMKGVSNNQIARLTGISKSVIQRLK</sequence>
<keyword evidence="3" id="KW-1185">Reference proteome</keyword>
<dbReference type="InterPro" id="IPR036515">
    <property type="entry name" value="Transposase_17_sf"/>
</dbReference>
<evidence type="ECO:0000259" key="1">
    <source>
        <dbReference type="SMART" id="SM01321"/>
    </source>
</evidence>
<dbReference type="EMBL" id="CP106878">
    <property type="protein sequence ID" value="WAA09055.1"/>
    <property type="molecule type" value="Genomic_DNA"/>
</dbReference>
<protein>
    <submittedName>
        <fullName evidence="2">Transposase</fullName>
    </submittedName>
</protein>
<evidence type="ECO:0000313" key="2">
    <source>
        <dbReference type="EMBL" id="WAA09055.1"/>
    </source>
</evidence>
<dbReference type="KEGG" id="faf:OE104_10685"/>
<organism evidence="2 3">
    <name type="scientific">Fervidibacillus albus</name>
    <dbReference type="NCBI Taxonomy" id="2980026"/>
    <lineage>
        <taxon>Bacteria</taxon>
        <taxon>Bacillati</taxon>
        <taxon>Bacillota</taxon>
        <taxon>Bacilli</taxon>
        <taxon>Bacillales</taxon>
        <taxon>Bacillaceae</taxon>
        <taxon>Fervidibacillus</taxon>
    </lineage>
</organism>
<dbReference type="GO" id="GO:0006313">
    <property type="term" value="P:DNA transposition"/>
    <property type="evidence" value="ECO:0007669"/>
    <property type="project" value="InterPro"/>
</dbReference>
<feature type="domain" description="Transposase IS200-like" evidence="1">
    <location>
        <begin position="9"/>
        <end position="124"/>
    </location>
</feature>
<dbReference type="Pfam" id="PF01797">
    <property type="entry name" value="Y1_Tnp"/>
    <property type="match status" value="1"/>
</dbReference>
<dbReference type="SUPFAM" id="SSF143422">
    <property type="entry name" value="Transposase IS200-like"/>
    <property type="match status" value="1"/>
</dbReference>
<dbReference type="Gene3D" id="3.30.70.1290">
    <property type="entry name" value="Transposase IS200-like"/>
    <property type="match status" value="1"/>
</dbReference>
<dbReference type="GO" id="GO:0004803">
    <property type="term" value="F:transposase activity"/>
    <property type="evidence" value="ECO:0007669"/>
    <property type="project" value="InterPro"/>
</dbReference>
<dbReference type="AlphaFoldDB" id="A0A9E8LSZ9"/>
<accession>A0A9E8LSZ9</accession>
<dbReference type="SMART" id="SM01321">
    <property type="entry name" value="Y1_Tnp"/>
    <property type="match status" value="1"/>
</dbReference>